<keyword evidence="5 13" id="KW-0812">Transmembrane</keyword>
<evidence type="ECO:0000256" key="11">
    <source>
        <dbReference type="ARBA" id="ARBA00023303"/>
    </source>
</evidence>
<dbReference type="GO" id="GO:0015252">
    <property type="term" value="F:proton channel activity"/>
    <property type="evidence" value="ECO:0007669"/>
    <property type="project" value="InterPro"/>
</dbReference>
<keyword evidence="11" id="KW-0407">Ion channel</keyword>
<comment type="catalytic activity">
    <reaction evidence="12">
        <text>K(+)(in) = K(+)(out)</text>
        <dbReference type="Rhea" id="RHEA:29463"/>
        <dbReference type="ChEBI" id="CHEBI:29103"/>
    </reaction>
</comment>
<dbReference type="AlphaFoldDB" id="A0A6M0CFJ8"/>
<feature type="transmembrane region" description="Helical" evidence="13">
    <location>
        <begin position="12"/>
        <end position="30"/>
    </location>
</feature>
<feature type="transmembrane region" description="Helical" evidence="13">
    <location>
        <begin position="159"/>
        <end position="175"/>
    </location>
</feature>
<evidence type="ECO:0000256" key="5">
    <source>
        <dbReference type="ARBA" id="ARBA00022692"/>
    </source>
</evidence>
<keyword evidence="10 13" id="KW-0472">Membrane</keyword>
<feature type="transmembrane region" description="Helical" evidence="13">
    <location>
        <begin position="90"/>
        <end position="110"/>
    </location>
</feature>
<dbReference type="GO" id="GO:0005267">
    <property type="term" value="F:potassium channel activity"/>
    <property type="evidence" value="ECO:0007669"/>
    <property type="project" value="UniProtKB-KW"/>
</dbReference>
<feature type="transmembrane region" description="Helical" evidence="13">
    <location>
        <begin position="50"/>
        <end position="69"/>
    </location>
</feature>
<name>A0A6M0CFJ8_9FLAO</name>
<dbReference type="PANTHER" id="PTHR31462">
    <property type="entry name" value="ENDOSOMAL/LYSOSOMAL POTASSIUM CHANNEL TMEM175"/>
    <property type="match status" value="1"/>
</dbReference>
<dbReference type="EMBL" id="JAABOQ010000002">
    <property type="protein sequence ID" value="NER16648.1"/>
    <property type="molecule type" value="Genomic_DNA"/>
</dbReference>
<protein>
    <submittedName>
        <fullName evidence="14">DUF1211 domain-containing protein</fullName>
    </submittedName>
</protein>
<evidence type="ECO:0000256" key="7">
    <source>
        <dbReference type="ARBA" id="ARBA00022958"/>
    </source>
</evidence>
<evidence type="ECO:0000256" key="2">
    <source>
        <dbReference type="ARBA" id="ARBA00006920"/>
    </source>
</evidence>
<dbReference type="GO" id="GO:0016020">
    <property type="term" value="C:membrane"/>
    <property type="evidence" value="ECO:0007669"/>
    <property type="project" value="UniProtKB-SubCell"/>
</dbReference>
<evidence type="ECO:0000313" key="15">
    <source>
        <dbReference type="Proteomes" id="UP000474296"/>
    </source>
</evidence>
<keyword evidence="3" id="KW-0813">Transport</keyword>
<proteinExistence type="inferred from homology"/>
<keyword evidence="9" id="KW-0406">Ion transport</keyword>
<organism evidence="14 15">
    <name type="scientific">Spongiivirga citrea</name>
    <dbReference type="NCBI Taxonomy" id="1481457"/>
    <lineage>
        <taxon>Bacteria</taxon>
        <taxon>Pseudomonadati</taxon>
        <taxon>Bacteroidota</taxon>
        <taxon>Flavobacteriia</taxon>
        <taxon>Flavobacteriales</taxon>
        <taxon>Flavobacteriaceae</taxon>
        <taxon>Spongiivirga</taxon>
    </lineage>
</organism>
<evidence type="ECO:0000256" key="8">
    <source>
        <dbReference type="ARBA" id="ARBA00022989"/>
    </source>
</evidence>
<reference evidence="14 15" key="1">
    <citation type="submission" date="2020-01" db="EMBL/GenBank/DDBJ databases">
        <title>Spongiivirga citrea KCTC 32990T.</title>
        <authorList>
            <person name="Wang G."/>
        </authorList>
    </citation>
    <scope>NUCLEOTIDE SEQUENCE [LARGE SCALE GENOMIC DNA]</scope>
    <source>
        <strain evidence="14 15">KCTC 32990</strain>
    </source>
</reference>
<feature type="transmembrane region" description="Helical" evidence="13">
    <location>
        <begin position="116"/>
        <end position="138"/>
    </location>
</feature>
<dbReference type="Proteomes" id="UP000474296">
    <property type="component" value="Unassembled WGS sequence"/>
</dbReference>
<comment type="subcellular location">
    <subcellularLocation>
        <location evidence="1">Membrane</location>
        <topology evidence="1">Multi-pass membrane protein</topology>
    </subcellularLocation>
</comment>
<keyword evidence="7" id="KW-0630">Potassium</keyword>
<comment type="similarity">
    <text evidence="2">Belongs to the TMEM175 family.</text>
</comment>
<evidence type="ECO:0000256" key="6">
    <source>
        <dbReference type="ARBA" id="ARBA00022826"/>
    </source>
</evidence>
<sequence length="207" mass="23973">MYKETFEKGRVINFSDAVFSIAMTILVLEISVPGYEVIQKLGTLKALQYLIPNFIGFFVSFMVIALYWIAHLKTMRFVDNFSKRLLWLNIYLLLFVVLLPFSTSFFVVYVPEIGPFNFYCLNLIAIGFTMWLNVRYVLKTTTHQNEEAVLQLKWQKWRSISGPIIWSCAIATSFISFTTAVIVFSLIFISGAVINRIYKKKLNNISQ</sequence>
<evidence type="ECO:0000256" key="12">
    <source>
        <dbReference type="ARBA" id="ARBA00034430"/>
    </source>
</evidence>
<evidence type="ECO:0000256" key="10">
    <source>
        <dbReference type="ARBA" id="ARBA00023136"/>
    </source>
</evidence>
<keyword evidence="15" id="KW-1185">Reference proteome</keyword>
<keyword evidence="4" id="KW-0633">Potassium transport</keyword>
<comment type="caution">
    <text evidence="14">The sequence shown here is derived from an EMBL/GenBank/DDBJ whole genome shotgun (WGS) entry which is preliminary data.</text>
</comment>
<evidence type="ECO:0000256" key="3">
    <source>
        <dbReference type="ARBA" id="ARBA00022448"/>
    </source>
</evidence>
<evidence type="ECO:0000256" key="4">
    <source>
        <dbReference type="ARBA" id="ARBA00022538"/>
    </source>
</evidence>
<evidence type="ECO:0000256" key="13">
    <source>
        <dbReference type="SAM" id="Phobius"/>
    </source>
</evidence>
<keyword evidence="6" id="KW-0631">Potassium channel</keyword>
<dbReference type="RefSeq" id="WP_164030009.1">
    <property type="nucleotide sequence ID" value="NZ_JAABOQ010000002.1"/>
</dbReference>
<dbReference type="Pfam" id="PF06736">
    <property type="entry name" value="TMEM175"/>
    <property type="match status" value="1"/>
</dbReference>
<gene>
    <name evidence="14" type="ORF">GWK10_05465</name>
</gene>
<evidence type="ECO:0000256" key="9">
    <source>
        <dbReference type="ARBA" id="ARBA00023065"/>
    </source>
</evidence>
<dbReference type="PANTHER" id="PTHR31462:SF5">
    <property type="entry name" value="ENDOSOMAL_LYSOSOMAL PROTON CHANNEL TMEM175"/>
    <property type="match status" value="1"/>
</dbReference>
<evidence type="ECO:0000256" key="1">
    <source>
        <dbReference type="ARBA" id="ARBA00004141"/>
    </source>
</evidence>
<evidence type="ECO:0000313" key="14">
    <source>
        <dbReference type="EMBL" id="NER16648.1"/>
    </source>
</evidence>
<accession>A0A6M0CFJ8</accession>
<keyword evidence="8 13" id="KW-1133">Transmembrane helix</keyword>
<dbReference type="InterPro" id="IPR010617">
    <property type="entry name" value="TMEM175-like"/>
</dbReference>